<dbReference type="HOGENOM" id="CLU_218385_0_0_3"/>
<dbReference type="Proteomes" id="UP000001511">
    <property type="component" value="Chromosome"/>
</dbReference>
<keyword evidence="2" id="KW-1185">Reference proteome</keyword>
<name>D7DVD9_NOSA0</name>
<evidence type="ECO:0000313" key="1">
    <source>
        <dbReference type="EMBL" id="ADI62714.1"/>
    </source>
</evidence>
<sequence length="43" mass="4764">MKLRTNKTSTNRRTSAAVAALFIRNVEPRKFMSLLAGQQGVCP</sequence>
<evidence type="ECO:0000313" key="2">
    <source>
        <dbReference type="Proteomes" id="UP000001511"/>
    </source>
</evidence>
<proteinExistence type="predicted"/>
<dbReference type="KEGG" id="naz:Aazo_0060"/>
<accession>D7DVD9</accession>
<dbReference type="RefSeq" id="WP_013189734.1">
    <property type="nucleotide sequence ID" value="NC_014248.1"/>
</dbReference>
<dbReference type="AlphaFoldDB" id="D7DVD9"/>
<organism evidence="1 2">
    <name type="scientific">Nostoc azollae (strain 0708)</name>
    <name type="common">Anabaena azollae (strain 0708)</name>
    <dbReference type="NCBI Taxonomy" id="551115"/>
    <lineage>
        <taxon>Bacteria</taxon>
        <taxon>Bacillati</taxon>
        <taxon>Cyanobacteriota</taxon>
        <taxon>Cyanophyceae</taxon>
        <taxon>Nostocales</taxon>
        <taxon>Nostocaceae</taxon>
        <taxon>Trichormus</taxon>
    </lineage>
</organism>
<gene>
    <name evidence="1" type="ordered locus">Aazo_0060</name>
</gene>
<protein>
    <submittedName>
        <fullName evidence="1">Uncharacterized protein</fullName>
    </submittedName>
</protein>
<dbReference type="EMBL" id="CP002059">
    <property type="protein sequence ID" value="ADI62714.1"/>
    <property type="molecule type" value="Genomic_DNA"/>
</dbReference>
<reference evidence="1 2" key="1">
    <citation type="journal article" date="2010" name="PLoS ONE">
        <title>Genome erosion in a nitrogen-fixing vertically transmitted endosymbiotic multicellular cyanobacterium.</title>
        <authorList>
            <person name="Ran L."/>
            <person name="Larsson J."/>
            <person name="Vigil-Stenman T."/>
            <person name="Nylander J.A."/>
            <person name="Ininbergs K."/>
            <person name="Zheng W.W."/>
            <person name="Lapidus A."/>
            <person name="Lowry S."/>
            <person name="Haselkorn R."/>
            <person name="Bergman B."/>
        </authorList>
    </citation>
    <scope>NUCLEOTIDE SEQUENCE [LARGE SCALE GENOMIC DNA]</scope>
    <source>
        <strain evidence="1 2">0708</strain>
    </source>
</reference>
<dbReference type="eggNOG" id="ENOG5031ZH9">
    <property type="taxonomic scope" value="Bacteria"/>
</dbReference>